<organism evidence="2 3">
    <name type="scientific">Portunus trituberculatus</name>
    <name type="common">Swimming crab</name>
    <name type="synonym">Neptunus trituberculatus</name>
    <dbReference type="NCBI Taxonomy" id="210409"/>
    <lineage>
        <taxon>Eukaryota</taxon>
        <taxon>Metazoa</taxon>
        <taxon>Ecdysozoa</taxon>
        <taxon>Arthropoda</taxon>
        <taxon>Crustacea</taxon>
        <taxon>Multicrustacea</taxon>
        <taxon>Malacostraca</taxon>
        <taxon>Eumalacostraca</taxon>
        <taxon>Eucarida</taxon>
        <taxon>Decapoda</taxon>
        <taxon>Pleocyemata</taxon>
        <taxon>Brachyura</taxon>
        <taxon>Eubrachyura</taxon>
        <taxon>Portunoidea</taxon>
        <taxon>Portunidae</taxon>
        <taxon>Portuninae</taxon>
        <taxon>Portunus</taxon>
    </lineage>
</organism>
<name>A0A5B7IJ22_PORTR</name>
<dbReference type="EMBL" id="VSRR010059310">
    <property type="protein sequence ID" value="MPC82283.1"/>
    <property type="molecule type" value="Genomic_DNA"/>
</dbReference>
<evidence type="ECO:0000313" key="2">
    <source>
        <dbReference type="EMBL" id="MPC82283.1"/>
    </source>
</evidence>
<keyword evidence="3" id="KW-1185">Reference proteome</keyword>
<protein>
    <submittedName>
        <fullName evidence="2">Uncharacterized protein</fullName>
    </submittedName>
</protein>
<sequence>MSERVWALGSLLPSFTSHPPSFVTPTYLNLCPSCSVSDSVSTATRDDSSQSRNGHALPYLAGQPVSQSAFLTALADATPTWLSLPVP</sequence>
<evidence type="ECO:0000313" key="3">
    <source>
        <dbReference type="Proteomes" id="UP000324222"/>
    </source>
</evidence>
<accession>A0A5B7IJ22</accession>
<dbReference type="Proteomes" id="UP000324222">
    <property type="component" value="Unassembled WGS sequence"/>
</dbReference>
<dbReference type="AlphaFoldDB" id="A0A5B7IJ22"/>
<gene>
    <name evidence="2" type="ORF">E2C01_076940</name>
</gene>
<reference evidence="2 3" key="1">
    <citation type="submission" date="2019-05" db="EMBL/GenBank/DDBJ databases">
        <title>Another draft genome of Portunus trituberculatus and its Hox gene families provides insights of decapod evolution.</title>
        <authorList>
            <person name="Jeong J.-H."/>
            <person name="Song I."/>
            <person name="Kim S."/>
            <person name="Choi T."/>
            <person name="Kim D."/>
            <person name="Ryu S."/>
            <person name="Kim W."/>
        </authorList>
    </citation>
    <scope>NUCLEOTIDE SEQUENCE [LARGE SCALE GENOMIC DNA]</scope>
    <source>
        <tissue evidence="2">Muscle</tissue>
    </source>
</reference>
<evidence type="ECO:0000256" key="1">
    <source>
        <dbReference type="SAM" id="MobiDB-lite"/>
    </source>
</evidence>
<proteinExistence type="predicted"/>
<feature type="region of interest" description="Disordered" evidence="1">
    <location>
        <begin position="36"/>
        <end position="57"/>
    </location>
</feature>
<comment type="caution">
    <text evidence="2">The sequence shown here is derived from an EMBL/GenBank/DDBJ whole genome shotgun (WGS) entry which is preliminary data.</text>
</comment>